<proteinExistence type="predicted"/>
<protein>
    <recommendedName>
        <fullName evidence="4">DUF1985 domain-containing protein</fullName>
    </recommendedName>
</protein>
<keyword evidence="3" id="KW-1185">Reference proteome</keyword>
<evidence type="ECO:0000313" key="2">
    <source>
        <dbReference type="EMBL" id="MED6147080.1"/>
    </source>
</evidence>
<dbReference type="Proteomes" id="UP001341840">
    <property type="component" value="Unassembled WGS sequence"/>
</dbReference>
<evidence type="ECO:0000256" key="1">
    <source>
        <dbReference type="SAM" id="MobiDB-lite"/>
    </source>
</evidence>
<feature type="region of interest" description="Disordered" evidence="1">
    <location>
        <begin position="271"/>
        <end position="290"/>
    </location>
</feature>
<dbReference type="EMBL" id="JASCZI010090841">
    <property type="protein sequence ID" value="MED6147080.1"/>
    <property type="molecule type" value="Genomic_DNA"/>
</dbReference>
<dbReference type="PANTHER" id="PTHR34835">
    <property type="entry name" value="OS07G0283600 PROTEIN-RELATED"/>
    <property type="match status" value="1"/>
</dbReference>
<feature type="region of interest" description="Disordered" evidence="1">
    <location>
        <begin position="302"/>
        <end position="359"/>
    </location>
</feature>
<evidence type="ECO:0008006" key="4">
    <source>
        <dbReference type="Google" id="ProtNLM"/>
    </source>
</evidence>
<name>A0ABU6TFF6_9FABA</name>
<feature type="compositionally biased region" description="Basic residues" evidence="1">
    <location>
        <begin position="276"/>
        <end position="289"/>
    </location>
</feature>
<sequence length="359" mass="41380">MHTDLINSFQILKHHQTRCIPSEVAKTYEIISKDRRKKYLIYEMGFGTIIENVSNFNIINIVMMELVDSFHTQDITIRTYQSKYKVDTTKIGHAFRLKSTGPTYRQKMLKKDTPADQYAAADRFRKKTLAQLREMVKSIKLDSEENITTFKRAFILYIQKALLCPNNSRPLDPKTLPVVLDVSNPRAMNWARHILGYLVQSIKDSRAKNQKTVDGCVFALLIIYFQETYFEEGCQDEEAQPPWLDYWKGATLQKRIEVEFEDHVGLVQQAKDRTPRKTQQKVKTMKKAGSKGFKENTLALSLENEGPSDGRILGKMKHIEEHTSPPELDSELESKSESETETENGSDPDSEETIYEDLA</sequence>
<gene>
    <name evidence="2" type="ORF">PIB30_040623</name>
</gene>
<comment type="caution">
    <text evidence="2">The sequence shown here is derived from an EMBL/GenBank/DDBJ whole genome shotgun (WGS) entry which is preliminary data.</text>
</comment>
<organism evidence="2 3">
    <name type="scientific">Stylosanthes scabra</name>
    <dbReference type="NCBI Taxonomy" id="79078"/>
    <lineage>
        <taxon>Eukaryota</taxon>
        <taxon>Viridiplantae</taxon>
        <taxon>Streptophyta</taxon>
        <taxon>Embryophyta</taxon>
        <taxon>Tracheophyta</taxon>
        <taxon>Spermatophyta</taxon>
        <taxon>Magnoliopsida</taxon>
        <taxon>eudicotyledons</taxon>
        <taxon>Gunneridae</taxon>
        <taxon>Pentapetalae</taxon>
        <taxon>rosids</taxon>
        <taxon>fabids</taxon>
        <taxon>Fabales</taxon>
        <taxon>Fabaceae</taxon>
        <taxon>Papilionoideae</taxon>
        <taxon>50 kb inversion clade</taxon>
        <taxon>dalbergioids sensu lato</taxon>
        <taxon>Dalbergieae</taxon>
        <taxon>Pterocarpus clade</taxon>
        <taxon>Stylosanthes</taxon>
    </lineage>
</organism>
<feature type="compositionally biased region" description="Acidic residues" evidence="1">
    <location>
        <begin position="339"/>
        <end position="359"/>
    </location>
</feature>
<reference evidence="2 3" key="1">
    <citation type="journal article" date="2023" name="Plants (Basel)">
        <title>Bridging the Gap: Combining Genomics and Transcriptomics Approaches to Understand Stylosanthes scabra, an Orphan Legume from the Brazilian Caatinga.</title>
        <authorList>
            <person name="Ferreira-Neto J.R.C."/>
            <person name="da Silva M.D."/>
            <person name="Binneck E."/>
            <person name="de Melo N.F."/>
            <person name="da Silva R.H."/>
            <person name="de Melo A.L.T.M."/>
            <person name="Pandolfi V."/>
            <person name="Bustamante F.O."/>
            <person name="Brasileiro-Vidal A.C."/>
            <person name="Benko-Iseppon A.M."/>
        </authorList>
    </citation>
    <scope>NUCLEOTIDE SEQUENCE [LARGE SCALE GENOMIC DNA]</scope>
    <source>
        <tissue evidence="2">Leaves</tissue>
    </source>
</reference>
<accession>A0ABU6TFF6</accession>
<evidence type="ECO:0000313" key="3">
    <source>
        <dbReference type="Proteomes" id="UP001341840"/>
    </source>
</evidence>